<dbReference type="VEuPathDB" id="TrichDB:TRFO_34639"/>
<dbReference type="EC" id="1.2.1.12" evidence="10"/>
<keyword evidence="7" id="KW-0547">Nucleotide-binding</keyword>
<evidence type="ECO:0000256" key="7">
    <source>
        <dbReference type="PIRSR" id="PIRSR000149-3"/>
    </source>
</evidence>
<evidence type="ECO:0000256" key="5">
    <source>
        <dbReference type="PIRSR" id="PIRSR000149-1"/>
    </source>
</evidence>
<feature type="binding site" evidence="7">
    <location>
        <position position="139"/>
    </location>
    <ligand>
        <name>NAD(+)</name>
        <dbReference type="ChEBI" id="CHEBI:57540"/>
    </ligand>
</feature>
<dbReference type="SUPFAM" id="SSF55347">
    <property type="entry name" value="Glyceraldehyde-3-phosphate dehydrogenase-like, C-terminal domain"/>
    <property type="match status" value="1"/>
</dbReference>
<feature type="domain" description="Glyceraldehyde 3-phosphate dehydrogenase NAD(P) binding" evidence="11">
    <location>
        <begin position="3"/>
        <end position="171"/>
    </location>
</feature>
<dbReference type="CDD" id="cd05214">
    <property type="entry name" value="GAPDH_I_N"/>
    <property type="match status" value="1"/>
</dbReference>
<comment type="pathway">
    <text evidence="10">Carbohydrate degradation; glycolysis; pyruvate from D-glyceraldehyde 3-phosphate: step 1/5.</text>
</comment>
<dbReference type="SUPFAM" id="SSF51735">
    <property type="entry name" value="NAD(P)-binding Rossmann-fold domains"/>
    <property type="match status" value="1"/>
</dbReference>
<dbReference type="GO" id="GO:0004365">
    <property type="term" value="F:glyceraldehyde-3-phosphate dehydrogenase (NAD+) (phosphorylating) activity"/>
    <property type="evidence" value="ECO:0007669"/>
    <property type="project" value="UniProtKB-UniRule"/>
</dbReference>
<feature type="site" description="Activates thiol group during catalysis" evidence="8">
    <location>
        <position position="198"/>
    </location>
</feature>
<comment type="catalytic activity">
    <reaction evidence="10">
        <text>D-glyceraldehyde 3-phosphate + phosphate + NAD(+) = (2R)-3-phospho-glyceroyl phosphate + NADH + H(+)</text>
        <dbReference type="Rhea" id="RHEA:10300"/>
        <dbReference type="ChEBI" id="CHEBI:15378"/>
        <dbReference type="ChEBI" id="CHEBI:43474"/>
        <dbReference type="ChEBI" id="CHEBI:57540"/>
        <dbReference type="ChEBI" id="CHEBI:57604"/>
        <dbReference type="ChEBI" id="CHEBI:57945"/>
        <dbReference type="ChEBI" id="CHEBI:59776"/>
        <dbReference type="EC" id="1.2.1.12"/>
    </reaction>
</comment>
<feature type="binding site" evidence="7">
    <location>
        <begin position="12"/>
        <end position="13"/>
    </location>
    <ligand>
        <name>NAD(+)</name>
        <dbReference type="ChEBI" id="CHEBI:57540"/>
    </ligand>
</feature>
<dbReference type="InterPro" id="IPR020831">
    <property type="entry name" value="GlycerAld/Erythrose_P_DH"/>
</dbReference>
<comment type="similarity">
    <text evidence="2 9">Belongs to the glyceraldehyde-3-phosphate dehydrogenase family.</text>
</comment>
<dbReference type="PANTHER" id="PTHR43148">
    <property type="entry name" value="GLYCERALDEHYDE-3-PHOSPHATE DEHYDROGENASE 2"/>
    <property type="match status" value="1"/>
</dbReference>
<dbReference type="SMART" id="SM00846">
    <property type="entry name" value="Gp_dh_N"/>
    <property type="match status" value="1"/>
</dbReference>
<dbReference type="GO" id="GO:0047100">
    <property type="term" value="F:glyceraldehyde-3-phosphate dehydrogenase (NADP+) (phosphorylating) activity"/>
    <property type="evidence" value="ECO:0007669"/>
    <property type="project" value="UniProtKB-EC"/>
</dbReference>
<dbReference type="InterPro" id="IPR020828">
    <property type="entry name" value="GlycerAld_3-P_DH_NAD(P)-bd"/>
</dbReference>
<feature type="binding site" evidence="6">
    <location>
        <position position="201"/>
    </location>
    <ligand>
        <name>D-glyceraldehyde 3-phosphate</name>
        <dbReference type="ChEBI" id="CHEBI:59776"/>
    </ligand>
</feature>
<evidence type="ECO:0000256" key="4">
    <source>
        <dbReference type="ARBA" id="ARBA00052787"/>
    </source>
</evidence>
<evidence type="ECO:0000256" key="3">
    <source>
        <dbReference type="ARBA" id="ARBA00023002"/>
    </source>
</evidence>
<keyword evidence="3 10" id="KW-0560">Oxidoreductase</keyword>
<accession>O00813</accession>
<dbReference type="CDD" id="cd18126">
    <property type="entry name" value="GAPDH_I_C"/>
    <property type="match status" value="1"/>
</dbReference>
<comment type="catalytic activity">
    <reaction evidence="4">
        <text>D-glyceraldehyde 3-phosphate + phosphate + NADP(+) = (2R)-3-phospho-glyceroyl phosphate + NADPH + H(+)</text>
        <dbReference type="Rhea" id="RHEA:10296"/>
        <dbReference type="ChEBI" id="CHEBI:15378"/>
        <dbReference type="ChEBI" id="CHEBI:43474"/>
        <dbReference type="ChEBI" id="CHEBI:57604"/>
        <dbReference type="ChEBI" id="CHEBI:57783"/>
        <dbReference type="ChEBI" id="CHEBI:58349"/>
        <dbReference type="ChEBI" id="CHEBI:59776"/>
        <dbReference type="EC" id="1.2.1.13"/>
    </reaction>
</comment>
<dbReference type="AlphaFoldDB" id="O00813"/>
<evidence type="ECO:0000256" key="9">
    <source>
        <dbReference type="RuleBase" id="RU000397"/>
    </source>
</evidence>
<dbReference type="GO" id="GO:0006096">
    <property type="term" value="P:glycolytic process"/>
    <property type="evidence" value="ECO:0007669"/>
    <property type="project" value="UniProtKB-UniPathway"/>
</dbReference>
<proteinExistence type="inferred from homology"/>
<dbReference type="Pfam" id="PF00044">
    <property type="entry name" value="Gp_dh_N"/>
    <property type="match status" value="1"/>
</dbReference>
<feature type="binding site" evidence="6">
    <location>
        <begin position="229"/>
        <end position="230"/>
    </location>
    <ligand>
        <name>D-glyceraldehyde 3-phosphate</name>
        <dbReference type="ChEBI" id="CHEBI:59776"/>
    </ligand>
</feature>
<evidence type="ECO:0000256" key="10">
    <source>
        <dbReference type="RuleBase" id="RU361160"/>
    </source>
</evidence>
<organism evidence="12">
    <name type="scientific">Tritrichomonas foetus</name>
    <name type="common">Trichomonas foetus</name>
    <name type="synonym">Tritrichomonas suis</name>
    <dbReference type="NCBI Taxonomy" id="56690"/>
    <lineage>
        <taxon>Eukaryota</taxon>
        <taxon>Metamonada</taxon>
        <taxon>Parabasalia</taxon>
        <taxon>Tritrichomonadida</taxon>
        <taxon>Tritrichomonadidae</taxon>
        <taxon>Tritrichomonas</taxon>
    </lineage>
</organism>
<name>O00813_TRIFO</name>
<dbReference type="UniPathway" id="UPA00109">
    <property type="reaction ID" value="UER00184"/>
</dbReference>
<dbReference type="FunFam" id="3.30.360.10:FF:000002">
    <property type="entry name" value="Glyceraldehyde-3-phosphate dehydrogenase"/>
    <property type="match status" value="1"/>
</dbReference>
<dbReference type="EMBL" id="U66072">
    <property type="protein sequence ID" value="AAB51118.1"/>
    <property type="molecule type" value="Genomic_DNA"/>
</dbReference>
<sequence length="360" mass="39425">MVVRIAINGFGRIGRLVFRAVRDLYPKECQIVAVHDLCDIATNVHLLNYDSAHQRFPEQLTVTAEDTFEVGTGSDKWVVKNLTGRLGPSQLPWKELDVDVVLESTGLFRTHCVKGEDGSVTKDGYDGHLLAGAKKVVLSVPSADEIECTLVLGVNDEDLKPDTNCISNASCTTNCLAPVIKVLNDTFGIRNGYMTTVHAYTNDQVVSDIMHKDLRRARAAAMNIIPTSTGAAIALTRVVKNLTRGCMDGLALRVPAITGSLVDITVNTREKVTKDQVNQALKAASESEALRGILGYTDEPIVSSDIIGDRHSSIVDSLSTMVLDNEKGGSLVKVLSWYDNEWMYSCRCADIFHHLEQYTK</sequence>
<dbReference type="PIRSF" id="PIRSF000149">
    <property type="entry name" value="GAP_DH"/>
    <property type="match status" value="1"/>
</dbReference>
<dbReference type="NCBIfam" id="TIGR01534">
    <property type="entry name" value="GAPDH-I"/>
    <property type="match status" value="1"/>
</dbReference>
<dbReference type="InterPro" id="IPR036291">
    <property type="entry name" value="NAD(P)-bd_dom_sf"/>
</dbReference>
<dbReference type="GO" id="GO:0006006">
    <property type="term" value="P:glucose metabolic process"/>
    <property type="evidence" value="ECO:0007669"/>
    <property type="project" value="InterPro"/>
</dbReference>
<reference evidence="12" key="1">
    <citation type="submission" date="1996-08" db="EMBL/GenBank/DDBJ databases">
        <title>Analysis of selected genes from Tritrichomonas foetus.</title>
        <authorList>
            <person name="Granger B.L."/>
            <person name="Warwood S.J."/>
        </authorList>
    </citation>
    <scope>NUCLEOTIDE SEQUENCE</scope>
    <source>
        <strain evidence="12">MT85-330.1</strain>
    </source>
</reference>
<evidence type="ECO:0000256" key="1">
    <source>
        <dbReference type="ARBA" id="ARBA00005215"/>
    </source>
</evidence>
<evidence type="ECO:0000256" key="8">
    <source>
        <dbReference type="PIRSR" id="PIRSR000149-4"/>
    </source>
</evidence>
<comment type="pathway">
    <text evidence="1">Carbohydrate biosynthesis; Calvin cycle.</text>
</comment>
<feature type="binding site" evidence="6">
    <location>
        <position position="253"/>
    </location>
    <ligand>
        <name>D-glyceraldehyde 3-phosphate</name>
        <dbReference type="ChEBI" id="CHEBI:59776"/>
    </ligand>
</feature>
<feature type="binding site" evidence="6">
    <location>
        <begin position="170"/>
        <end position="172"/>
    </location>
    <ligand>
        <name>D-glyceraldehyde 3-phosphate</name>
        <dbReference type="ChEBI" id="CHEBI:59776"/>
    </ligand>
</feature>
<evidence type="ECO:0000313" key="12">
    <source>
        <dbReference type="EMBL" id="AAB51118.1"/>
    </source>
</evidence>
<dbReference type="Gene3D" id="3.30.360.10">
    <property type="entry name" value="Dihydrodipicolinate Reductase, domain 2"/>
    <property type="match status" value="1"/>
</dbReference>
<keyword evidence="10" id="KW-0324">Glycolysis</keyword>
<dbReference type="GO" id="GO:0051287">
    <property type="term" value="F:NAD binding"/>
    <property type="evidence" value="ECO:0007669"/>
    <property type="project" value="UniProtKB-UniRule"/>
</dbReference>
<dbReference type="PRINTS" id="PR00078">
    <property type="entry name" value="G3PDHDRGNASE"/>
</dbReference>
<evidence type="ECO:0000256" key="6">
    <source>
        <dbReference type="PIRSR" id="PIRSR000149-2"/>
    </source>
</evidence>
<dbReference type="PROSITE" id="PS00071">
    <property type="entry name" value="GAPDH"/>
    <property type="match status" value="1"/>
</dbReference>
<dbReference type="Gene3D" id="3.40.50.720">
    <property type="entry name" value="NAD(P)-binding Rossmann-like Domain"/>
    <property type="match status" value="1"/>
</dbReference>
<dbReference type="InterPro" id="IPR020830">
    <property type="entry name" value="GlycerAld_3-P_DH_AS"/>
</dbReference>
<feature type="binding site" evidence="7">
    <location>
        <position position="36"/>
    </location>
    <ligand>
        <name>NAD(+)</name>
        <dbReference type="ChEBI" id="CHEBI:57540"/>
    </ligand>
</feature>
<evidence type="ECO:0000256" key="2">
    <source>
        <dbReference type="ARBA" id="ARBA00007406"/>
    </source>
</evidence>
<dbReference type="FunFam" id="3.40.50.720:FF:000001">
    <property type="entry name" value="Glyceraldehyde-3-phosphate dehydrogenase"/>
    <property type="match status" value="1"/>
</dbReference>
<comment type="subunit">
    <text evidence="10">Homotetramer.</text>
</comment>
<feature type="binding site" evidence="7">
    <location>
        <position position="340"/>
    </location>
    <ligand>
        <name>NAD(+)</name>
        <dbReference type="ChEBI" id="CHEBI:57540"/>
    </ligand>
</feature>
<dbReference type="Pfam" id="PF02800">
    <property type="entry name" value="Gp_dh_C"/>
    <property type="match status" value="1"/>
</dbReference>
<evidence type="ECO:0000259" key="11">
    <source>
        <dbReference type="SMART" id="SM00846"/>
    </source>
</evidence>
<dbReference type="InterPro" id="IPR006424">
    <property type="entry name" value="Glyceraldehyde-3-P_DH_1"/>
</dbReference>
<protein>
    <recommendedName>
        <fullName evidence="10">Glyceraldehyde-3-phosphate dehydrogenase</fullName>
        <ecNumber evidence="10">1.2.1.12</ecNumber>
    </recommendedName>
</protein>
<feature type="active site" description="Nucleophile" evidence="5">
    <location>
        <position position="171"/>
    </location>
</feature>
<dbReference type="GO" id="GO:0050661">
    <property type="term" value="F:NADP binding"/>
    <property type="evidence" value="ECO:0007669"/>
    <property type="project" value="InterPro"/>
</dbReference>
<dbReference type="InterPro" id="IPR020829">
    <property type="entry name" value="GlycerAld_3-P_DH_cat"/>
</dbReference>
<keyword evidence="7 10" id="KW-0520">NAD</keyword>